<feature type="transmembrane region" description="Helical" evidence="1">
    <location>
        <begin position="44"/>
        <end position="64"/>
    </location>
</feature>
<keyword evidence="1" id="KW-1133">Transmembrane helix</keyword>
<accession>A0A0G1R0N3</accession>
<dbReference type="STRING" id="1619122.UX73_C0016G0003"/>
<name>A0A0G1R0N3_UNCKA</name>
<gene>
    <name evidence="2" type="ORF">UX73_C0016G0003</name>
</gene>
<evidence type="ECO:0000256" key="1">
    <source>
        <dbReference type="SAM" id="Phobius"/>
    </source>
</evidence>
<sequence length="69" mass="7545">MSEIKFPIFTTSQLRRLSETVSNVGVGFFGAIAYPILIGERLPLQVSTFGVSVSFLLISLSILLEGRAR</sequence>
<reference evidence="2 3" key="1">
    <citation type="journal article" date="2015" name="Nature">
        <title>rRNA introns, odd ribosomes, and small enigmatic genomes across a large radiation of phyla.</title>
        <authorList>
            <person name="Brown C.T."/>
            <person name="Hug L.A."/>
            <person name="Thomas B.C."/>
            <person name="Sharon I."/>
            <person name="Castelle C.J."/>
            <person name="Singh A."/>
            <person name="Wilkins M.J."/>
            <person name="Williams K.H."/>
            <person name="Banfield J.F."/>
        </authorList>
    </citation>
    <scope>NUCLEOTIDE SEQUENCE [LARGE SCALE GENOMIC DNA]</scope>
</reference>
<proteinExistence type="predicted"/>
<evidence type="ECO:0000313" key="2">
    <source>
        <dbReference type="EMBL" id="KKU50704.1"/>
    </source>
</evidence>
<dbReference type="EMBL" id="LCNH01000016">
    <property type="protein sequence ID" value="KKU50704.1"/>
    <property type="molecule type" value="Genomic_DNA"/>
</dbReference>
<comment type="caution">
    <text evidence="2">The sequence shown here is derived from an EMBL/GenBank/DDBJ whole genome shotgun (WGS) entry which is preliminary data.</text>
</comment>
<keyword evidence="1" id="KW-0812">Transmembrane</keyword>
<dbReference type="AlphaFoldDB" id="A0A0G1R0N3"/>
<organism evidence="2 3">
    <name type="scientific">candidate division WWE3 bacterium GW2011_GWC1_47_10</name>
    <dbReference type="NCBI Taxonomy" id="1619122"/>
    <lineage>
        <taxon>Bacteria</taxon>
        <taxon>Katanobacteria</taxon>
    </lineage>
</organism>
<feature type="transmembrane region" description="Helical" evidence="1">
    <location>
        <begin position="21"/>
        <end position="38"/>
    </location>
</feature>
<keyword evidence="1" id="KW-0472">Membrane</keyword>
<dbReference type="Proteomes" id="UP000034873">
    <property type="component" value="Unassembled WGS sequence"/>
</dbReference>
<protein>
    <submittedName>
        <fullName evidence="2">Uncharacterized protein</fullName>
    </submittedName>
</protein>
<evidence type="ECO:0000313" key="3">
    <source>
        <dbReference type="Proteomes" id="UP000034873"/>
    </source>
</evidence>